<dbReference type="Pfam" id="PF04296">
    <property type="entry name" value="YlxR"/>
    <property type="match status" value="1"/>
</dbReference>
<sequence length="122" mass="13540">MRGRGHTPYRTCIVCRTKRPKRDLVRLVLDAQRLVVPDLRQRLPGRGAYVCPMCLNGVSKSKALSRAFRGRLQGVSPSLMGGISHLHKGLTGCVNTEDHSLCVRKTTTRPRPESGDTAVEEF</sequence>
<name>A0A3N1UFU2_9BACT</name>
<dbReference type="RefSeq" id="WP_123291256.1">
    <property type="nucleotide sequence ID" value="NZ_RJVA01000015.1"/>
</dbReference>
<dbReference type="InterPro" id="IPR007393">
    <property type="entry name" value="YlxR_dom"/>
</dbReference>
<evidence type="ECO:0000313" key="3">
    <source>
        <dbReference type="Proteomes" id="UP000276223"/>
    </source>
</evidence>
<keyword evidence="3" id="KW-1185">Reference proteome</keyword>
<dbReference type="InterPro" id="IPR035931">
    <property type="entry name" value="YlxR-like_sf"/>
</dbReference>
<dbReference type="OrthoDB" id="9813251at2"/>
<reference evidence="2 3" key="1">
    <citation type="submission" date="2018-11" db="EMBL/GenBank/DDBJ databases">
        <title>Genomic Encyclopedia of Type Strains, Phase IV (KMG-IV): sequencing the most valuable type-strain genomes for metagenomic binning, comparative biology and taxonomic classification.</title>
        <authorList>
            <person name="Goeker M."/>
        </authorList>
    </citation>
    <scope>NUCLEOTIDE SEQUENCE [LARGE SCALE GENOMIC DNA]</scope>
    <source>
        <strain evidence="2 3">DSM 22027</strain>
    </source>
</reference>
<feature type="domain" description="YlxR" evidence="1">
    <location>
        <begin position="10"/>
        <end position="71"/>
    </location>
</feature>
<dbReference type="PANTHER" id="PTHR34215">
    <property type="entry name" value="BLL0784 PROTEIN"/>
    <property type="match status" value="1"/>
</dbReference>
<comment type="caution">
    <text evidence="2">The sequence shown here is derived from an EMBL/GenBank/DDBJ whole genome shotgun (WGS) entry which is preliminary data.</text>
</comment>
<gene>
    <name evidence="2" type="ORF">EDC27_2810</name>
</gene>
<dbReference type="Proteomes" id="UP000276223">
    <property type="component" value="Unassembled WGS sequence"/>
</dbReference>
<protein>
    <submittedName>
        <fullName evidence="2">Uncharacterized protein DUF448</fullName>
    </submittedName>
</protein>
<dbReference type="EMBL" id="RJVA01000015">
    <property type="protein sequence ID" value="ROQ90195.1"/>
    <property type="molecule type" value="Genomic_DNA"/>
</dbReference>
<organism evidence="2 3">
    <name type="scientific">Desulfosoma caldarium</name>
    <dbReference type="NCBI Taxonomy" id="610254"/>
    <lineage>
        <taxon>Bacteria</taxon>
        <taxon>Pseudomonadati</taxon>
        <taxon>Thermodesulfobacteriota</taxon>
        <taxon>Syntrophobacteria</taxon>
        <taxon>Syntrophobacterales</taxon>
        <taxon>Syntrophobacteraceae</taxon>
        <taxon>Desulfosoma</taxon>
    </lineage>
</organism>
<dbReference type="SUPFAM" id="SSF64376">
    <property type="entry name" value="YlxR-like"/>
    <property type="match status" value="1"/>
</dbReference>
<dbReference type="AlphaFoldDB" id="A0A3N1UFU2"/>
<dbReference type="InterPro" id="IPR037465">
    <property type="entry name" value="YlxR"/>
</dbReference>
<dbReference type="PANTHER" id="PTHR34215:SF1">
    <property type="entry name" value="YLXR DOMAIN-CONTAINING PROTEIN"/>
    <property type="match status" value="1"/>
</dbReference>
<dbReference type="Gene3D" id="3.30.1230.10">
    <property type="entry name" value="YlxR-like"/>
    <property type="match status" value="1"/>
</dbReference>
<evidence type="ECO:0000313" key="2">
    <source>
        <dbReference type="EMBL" id="ROQ90195.1"/>
    </source>
</evidence>
<evidence type="ECO:0000259" key="1">
    <source>
        <dbReference type="Pfam" id="PF04296"/>
    </source>
</evidence>
<accession>A0A3N1UFU2</accession>
<proteinExistence type="predicted"/>